<feature type="transmembrane region" description="Helical" evidence="1">
    <location>
        <begin position="520"/>
        <end position="541"/>
    </location>
</feature>
<proteinExistence type="predicted"/>
<keyword evidence="1" id="KW-0812">Transmembrane</keyword>
<evidence type="ECO:0000259" key="2">
    <source>
        <dbReference type="Pfam" id="PF05729"/>
    </source>
</evidence>
<dbReference type="Proteomes" id="UP000612362">
    <property type="component" value="Unassembled WGS sequence"/>
</dbReference>
<comment type="caution">
    <text evidence="4">The sequence shown here is derived from an EMBL/GenBank/DDBJ whole genome shotgun (WGS) entry which is preliminary data.</text>
</comment>
<feature type="domain" description="NACHT" evidence="2">
    <location>
        <begin position="243"/>
        <end position="393"/>
    </location>
</feature>
<dbReference type="InterPro" id="IPR000157">
    <property type="entry name" value="TIR_dom"/>
</dbReference>
<evidence type="ECO:0000259" key="3">
    <source>
        <dbReference type="Pfam" id="PF13676"/>
    </source>
</evidence>
<dbReference type="InterPro" id="IPR027417">
    <property type="entry name" value="P-loop_NTPase"/>
</dbReference>
<dbReference type="AlphaFoldDB" id="A0A8J3HY09"/>
<feature type="transmembrane region" description="Helical" evidence="1">
    <location>
        <begin position="547"/>
        <end position="569"/>
    </location>
</feature>
<dbReference type="Pfam" id="PF05729">
    <property type="entry name" value="NACHT"/>
    <property type="match status" value="1"/>
</dbReference>
<organism evidence="4 5">
    <name type="scientific">Ktedonospora formicarum</name>
    <dbReference type="NCBI Taxonomy" id="2778364"/>
    <lineage>
        <taxon>Bacteria</taxon>
        <taxon>Bacillati</taxon>
        <taxon>Chloroflexota</taxon>
        <taxon>Ktedonobacteria</taxon>
        <taxon>Ktedonobacterales</taxon>
        <taxon>Ktedonobacteraceae</taxon>
        <taxon>Ktedonospora</taxon>
    </lineage>
</organism>
<dbReference type="RefSeq" id="WP_220195249.1">
    <property type="nucleotide sequence ID" value="NZ_BNJF01000002.1"/>
</dbReference>
<accession>A0A8J3HY09</accession>
<gene>
    <name evidence="4" type="ORF">KSX_39870</name>
</gene>
<evidence type="ECO:0008006" key="6">
    <source>
        <dbReference type="Google" id="ProtNLM"/>
    </source>
</evidence>
<dbReference type="InterPro" id="IPR007111">
    <property type="entry name" value="NACHT_NTPase"/>
</dbReference>
<name>A0A8J3HY09_9CHLR</name>
<dbReference type="EMBL" id="BNJF01000002">
    <property type="protein sequence ID" value="GHO45824.1"/>
    <property type="molecule type" value="Genomic_DNA"/>
</dbReference>
<dbReference type="Pfam" id="PF13676">
    <property type="entry name" value="TIR_2"/>
    <property type="match status" value="1"/>
</dbReference>
<dbReference type="InterPro" id="IPR035897">
    <property type="entry name" value="Toll_tir_struct_dom_sf"/>
</dbReference>
<protein>
    <recommendedName>
        <fullName evidence="6">TIR domain-containing protein</fullName>
    </recommendedName>
</protein>
<keyword evidence="1" id="KW-0472">Membrane</keyword>
<dbReference type="Gene3D" id="3.40.50.10140">
    <property type="entry name" value="Toll/interleukin-1 receptor homology (TIR) domain"/>
    <property type="match status" value="1"/>
</dbReference>
<evidence type="ECO:0000313" key="5">
    <source>
        <dbReference type="Proteomes" id="UP000612362"/>
    </source>
</evidence>
<dbReference type="GO" id="GO:0007165">
    <property type="term" value="P:signal transduction"/>
    <property type="evidence" value="ECO:0007669"/>
    <property type="project" value="InterPro"/>
</dbReference>
<dbReference type="SUPFAM" id="SSF52200">
    <property type="entry name" value="Toll/Interleukin receptor TIR domain"/>
    <property type="match status" value="1"/>
</dbReference>
<keyword evidence="1" id="KW-1133">Transmembrane helix</keyword>
<dbReference type="SUPFAM" id="SSF52540">
    <property type="entry name" value="P-loop containing nucleoside triphosphate hydrolases"/>
    <property type="match status" value="1"/>
</dbReference>
<feature type="domain" description="TIR" evidence="3">
    <location>
        <begin position="40"/>
        <end position="124"/>
    </location>
</feature>
<keyword evidence="5" id="KW-1185">Reference proteome</keyword>
<dbReference type="Gene3D" id="3.40.50.300">
    <property type="entry name" value="P-loop containing nucleotide triphosphate hydrolases"/>
    <property type="match status" value="1"/>
</dbReference>
<feature type="transmembrane region" description="Helical" evidence="1">
    <location>
        <begin position="617"/>
        <end position="640"/>
    </location>
</feature>
<sequence>MSSTVLQQHQREARPFSLMCVAALSDGPLLSQWEAHLLPLQQAGLLTCWSERQISAGAERMSELASHLERADGVILLLSADFFADDTCRALMHEAVERKLRNGTHIIPLIVRPVAWEESELGTFTSLPANGIAITTWASPDEGWQQAVRGLQRLLGLPARRNTPVVGASERERILRLLRRTYQTLLDGLLQGITWIELGLSERPESVFNASHLLHQLPDRAERPLPEGTSILSVFDQAEGELLILGVPGVGKSTLLLHLAMDLIARAEADTAYPLPIIVPLSSWGGSSLSLNMWLAEQLARIYNVPRKLGERWIEEGQVLPLFDGLDEMEELARPQCIAAINIFRRSRFGMPLVVCSRKAEYDVASMKEQLLLQNAVIVQPLTTVQAENVIRKCGPTLSGLHDALITNPALQDLITTPLMLNVMILVYRGVTPHNLPFEQIRLVESIWTDYVERMVREKGAVRQSKQDRPVKRYTLDQTRSWLSYLAEQMSKHNLTAFELEILQSDWLDQWPRLYKWYEWSLGLVVGLLGTLIFALAFALFLNPTGILIIVLVEVLIFVLAGGFVGGVIEAPDTTVIIERDLDVVPKQYVEVHLLPATTNIRFSFAHGLFHIGDDPIITLAIVGICAAIFTMAGGLATFVARGLTFVLAGTLIGALTGILMGLMIYLFCPLVRHYLIRFWLWRAGIFPLHATAFLEDARARHLLSHLGGNYQFIHQLLLEYFAAQNESAPTERISGEGQGE</sequence>
<reference evidence="4" key="1">
    <citation type="submission" date="2020-10" db="EMBL/GenBank/DDBJ databases">
        <title>Taxonomic study of unclassified bacteria belonging to the class Ktedonobacteria.</title>
        <authorList>
            <person name="Yabe S."/>
            <person name="Wang C.M."/>
            <person name="Zheng Y."/>
            <person name="Sakai Y."/>
            <person name="Cavaletti L."/>
            <person name="Monciardini P."/>
            <person name="Donadio S."/>
        </authorList>
    </citation>
    <scope>NUCLEOTIDE SEQUENCE</scope>
    <source>
        <strain evidence="4">SOSP1-1</strain>
    </source>
</reference>
<evidence type="ECO:0000256" key="1">
    <source>
        <dbReference type="SAM" id="Phobius"/>
    </source>
</evidence>
<evidence type="ECO:0000313" key="4">
    <source>
        <dbReference type="EMBL" id="GHO45824.1"/>
    </source>
</evidence>
<feature type="transmembrane region" description="Helical" evidence="1">
    <location>
        <begin position="646"/>
        <end position="669"/>
    </location>
</feature>